<dbReference type="PANTHER" id="PTHR33121:SF23">
    <property type="entry name" value="CYCLIC DI-GMP PHOSPHODIESTERASE PDEB"/>
    <property type="match status" value="1"/>
</dbReference>
<accession>A0ABT7LGV0</accession>
<dbReference type="Gene3D" id="3.30.110.200">
    <property type="match status" value="1"/>
</dbReference>
<dbReference type="Pfam" id="PF00563">
    <property type="entry name" value="EAL"/>
    <property type="match status" value="1"/>
</dbReference>
<evidence type="ECO:0000256" key="1">
    <source>
        <dbReference type="SAM" id="Phobius"/>
    </source>
</evidence>
<dbReference type="PROSITE" id="PS50887">
    <property type="entry name" value="GGDEF"/>
    <property type="match status" value="1"/>
</dbReference>
<protein>
    <submittedName>
        <fullName evidence="6">LapD/MoxY N-terminal periplasmic domain-containing protein</fullName>
    </submittedName>
</protein>
<dbReference type="InterPro" id="IPR000160">
    <property type="entry name" value="GGDEF_dom"/>
</dbReference>
<dbReference type="SMART" id="SM00052">
    <property type="entry name" value="EAL"/>
    <property type="match status" value="1"/>
</dbReference>
<dbReference type="InterPro" id="IPR042461">
    <property type="entry name" value="LapD_MoxY_peri_C"/>
</dbReference>
<organism evidence="6 7">
    <name type="scientific">Roseateles subflavus</name>
    <dbReference type="NCBI Taxonomy" id="3053353"/>
    <lineage>
        <taxon>Bacteria</taxon>
        <taxon>Pseudomonadati</taxon>
        <taxon>Pseudomonadota</taxon>
        <taxon>Betaproteobacteria</taxon>
        <taxon>Burkholderiales</taxon>
        <taxon>Sphaerotilaceae</taxon>
        <taxon>Roseateles</taxon>
    </lineage>
</organism>
<keyword evidence="2" id="KW-0732">Signal</keyword>
<keyword evidence="1" id="KW-1133">Transmembrane helix</keyword>
<dbReference type="SUPFAM" id="SSF55073">
    <property type="entry name" value="Nucleotide cyclase"/>
    <property type="match status" value="1"/>
</dbReference>
<dbReference type="PANTHER" id="PTHR33121">
    <property type="entry name" value="CYCLIC DI-GMP PHOSPHODIESTERASE PDEF"/>
    <property type="match status" value="1"/>
</dbReference>
<feature type="signal peptide" evidence="2">
    <location>
        <begin position="1"/>
        <end position="24"/>
    </location>
</feature>
<keyword evidence="1" id="KW-0472">Membrane</keyword>
<feature type="domain" description="EAL" evidence="3">
    <location>
        <begin position="404"/>
        <end position="646"/>
    </location>
</feature>
<feature type="domain" description="HAMP" evidence="4">
    <location>
        <begin position="167"/>
        <end position="218"/>
    </location>
</feature>
<evidence type="ECO:0000259" key="5">
    <source>
        <dbReference type="PROSITE" id="PS50887"/>
    </source>
</evidence>
<evidence type="ECO:0000313" key="6">
    <source>
        <dbReference type="EMBL" id="MDL5032090.1"/>
    </source>
</evidence>
<dbReference type="Gene3D" id="3.20.20.450">
    <property type="entry name" value="EAL domain"/>
    <property type="match status" value="1"/>
</dbReference>
<dbReference type="InterPro" id="IPR043128">
    <property type="entry name" value="Rev_trsase/Diguanyl_cyclase"/>
</dbReference>
<dbReference type="PROSITE" id="PS50885">
    <property type="entry name" value="HAMP"/>
    <property type="match status" value="1"/>
</dbReference>
<evidence type="ECO:0000259" key="3">
    <source>
        <dbReference type="PROSITE" id="PS50883"/>
    </source>
</evidence>
<feature type="chain" id="PRO_5046390831" evidence="2">
    <location>
        <begin position="25"/>
        <end position="646"/>
    </location>
</feature>
<dbReference type="SMART" id="SM00267">
    <property type="entry name" value="GGDEF"/>
    <property type="match status" value="1"/>
</dbReference>
<comment type="caution">
    <text evidence="6">The sequence shown here is derived from an EMBL/GenBank/DDBJ whole genome shotgun (WGS) entry which is preliminary data.</text>
</comment>
<dbReference type="Gene3D" id="3.30.70.270">
    <property type="match status" value="1"/>
</dbReference>
<dbReference type="SUPFAM" id="SSF141868">
    <property type="entry name" value="EAL domain-like"/>
    <property type="match status" value="1"/>
</dbReference>
<dbReference type="RefSeq" id="WP_285982191.1">
    <property type="nucleotide sequence ID" value="NZ_JASVDS010000002.1"/>
</dbReference>
<reference evidence="6 7" key="1">
    <citation type="submission" date="2023-06" db="EMBL/GenBank/DDBJ databases">
        <title>Pelomonas sp. APW6 16S ribosomal RNA gene genome sequencing and assembly.</title>
        <authorList>
            <person name="Woo H."/>
        </authorList>
    </citation>
    <scope>NUCLEOTIDE SEQUENCE [LARGE SCALE GENOMIC DNA]</scope>
    <source>
        <strain evidence="6 7">APW6</strain>
    </source>
</reference>
<dbReference type="InterPro" id="IPR035919">
    <property type="entry name" value="EAL_sf"/>
</dbReference>
<name>A0ABT7LGV0_9BURK</name>
<dbReference type="EMBL" id="JASVDS010000002">
    <property type="protein sequence ID" value="MDL5032090.1"/>
    <property type="molecule type" value="Genomic_DNA"/>
</dbReference>
<dbReference type="InterPro" id="IPR029787">
    <property type="entry name" value="Nucleotide_cyclase"/>
</dbReference>
<evidence type="ECO:0000256" key="2">
    <source>
        <dbReference type="SAM" id="SignalP"/>
    </source>
</evidence>
<dbReference type="Proteomes" id="UP001238603">
    <property type="component" value="Unassembled WGS sequence"/>
</dbReference>
<feature type="domain" description="GGDEF" evidence="5">
    <location>
        <begin position="260"/>
        <end position="398"/>
    </location>
</feature>
<dbReference type="Pfam" id="PF00990">
    <property type="entry name" value="GGDEF"/>
    <property type="match status" value="1"/>
</dbReference>
<dbReference type="Pfam" id="PF16448">
    <property type="entry name" value="LapD_MoxY_N"/>
    <property type="match status" value="1"/>
</dbReference>
<dbReference type="Gene3D" id="6.20.270.20">
    <property type="entry name" value="LapD/MoxY periplasmic domain"/>
    <property type="match status" value="1"/>
</dbReference>
<evidence type="ECO:0000259" key="4">
    <source>
        <dbReference type="PROSITE" id="PS50885"/>
    </source>
</evidence>
<gene>
    <name evidence="6" type="ORF">QRD43_09225</name>
</gene>
<dbReference type="PROSITE" id="PS50883">
    <property type="entry name" value="EAL"/>
    <property type="match status" value="1"/>
</dbReference>
<dbReference type="CDD" id="cd01948">
    <property type="entry name" value="EAL"/>
    <property type="match status" value="1"/>
</dbReference>
<evidence type="ECO:0000313" key="7">
    <source>
        <dbReference type="Proteomes" id="UP001238603"/>
    </source>
</evidence>
<feature type="transmembrane region" description="Helical" evidence="1">
    <location>
        <begin position="140"/>
        <end position="164"/>
    </location>
</feature>
<sequence length="646" mass="69139">MRQVAALLLAVLLLALLASVAVSAGSVRQVLQTQLQLKNEDNAGALALALSQQHGDESLMSLLVSAQFDTGAYEVLRWRRADGTVAFEKTAAPAPGRAPDWFKGWLPLDVQPGMAQVSNGWQALGTVEVRSQSAYAHETLWLSFLRIAAWLLGVGLVAAGLAAVGLRRIRAPLDAAVQQANALVQGQFMTIEEARVPELARLTGALNTMVVKVRSLFEAQAEQLQVLQQQAYCDSLTGLTLRKQFLAEFESALGRDDGPVRGGFILLRLGALASLNQRLGHAQVDQLIQSIARAVKAYPDRVRGCLAGRLNGTDLALWLPAPDVAEDTAQALADALRSALPGGTGAGTGGTVEGGVQLSIAAIDMSRTRPMSHWFAEADAVLARAEQGGGVSLAFQRVEDEDLPSQGERVWRQQIGDCLDAGRARLQPFPVMDRQGLLLHWECPLQLQLLPQGEFLPATRWLPLALRSRLSAEADLRAVQLALSAIADDGQPRCVNLAPASLQEGSFVARLREVIFQSPQSARRLGLELGESAALVHFELLHELGRQIRPLGVALGLEHAGAGLAQVDRLYQAGLDYVKLDAAVVTGIAADAARAAFVRGLVIMLRSLALKVYAEGVNDGLDAQALWDIEVDGITGPWATGQMIKP</sequence>
<keyword evidence="7" id="KW-1185">Reference proteome</keyword>
<keyword evidence="1" id="KW-0812">Transmembrane</keyword>
<dbReference type="InterPro" id="IPR003660">
    <property type="entry name" value="HAMP_dom"/>
</dbReference>
<proteinExistence type="predicted"/>
<dbReference type="InterPro" id="IPR050706">
    <property type="entry name" value="Cyclic-di-GMP_PDE-like"/>
</dbReference>
<dbReference type="InterPro" id="IPR001633">
    <property type="entry name" value="EAL_dom"/>
</dbReference>
<dbReference type="InterPro" id="IPR032244">
    <property type="entry name" value="LapD_MoxY_N"/>
</dbReference>